<keyword evidence="3" id="KW-1185">Reference proteome</keyword>
<feature type="transmembrane region" description="Helical" evidence="1">
    <location>
        <begin position="161"/>
        <end position="181"/>
    </location>
</feature>
<gene>
    <name evidence="2" type="ordered locus">BHWA1_01686</name>
</gene>
<feature type="transmembrane region" description="Helical" evidence="1">
    <location>
        <begin position="653"/>
        <end position="669"/>
    </location>
</feature>
<keyword evidence="1" id="KW-0472">Membrane</keyword>
<dbReference type="EMBL" id="CP001357">
    <property type="protein sequence ID" value="ACN84156.1"/>
    <property type="molecule type" value="Genomic_DNA"/>
</dbReference>
<feature type="transmembrane region" description="Helical" evidence="1">
    <location>
        <begin position="582"/>
        <end position="599"/>
    </location>
</feature>
<feature type="transmembrane region" description="Helical" evidence="1">
    <location>
        <begin position="605"/>
        <end position="624"/>
    </location>
</feature>
<dbReference type="STRING" id="565034.BHWA1_01686"/>
<sequence>MKIKELFLKIYLFLLILCIFSLIILSVLGNKNRIGYLGDFVFDEYQINYTLKLNGLLDIKEKFMLDGELDKESIKQFIFTNDSITNYSYGFRIKYYDKIFRNSDIYGVYLDINKILEDNNFIKEIKIDDNGSPFGNLISDKIITEEKIDNVNYILKIKSDIIKYSLILLIISLLFFINYLSDKNKKIIFISYSIVLIFLIVAFIVFYIIGMQKHKGYISDFTLVDESSLGYVYKAKLYSESIFYDNFMSYISEKPIILQEKPNFIKNYGYSVEIKDKPISYDKDVYIGGDILLAEVHSASNFILAQVYSSSNGNVIYSNSAEQNIFDYNLQTSKGEKYKVDLNIKNINGNGKKIYFALDSVNGYYVIPNTDNISEDYNIYSAVVDIETSSDIYNSRIDFRFPYGEIEVESIKIEQIEDNLYIKDFNDIIITSYNKISKDTYISNAYYYTNVNPHIYLILIIALIILYILYYLNNKEKVDNFINKKVFIFITIALALIIFAFHFWLCFPGYYQIADHIGIMRDVSKGVYSNWHPVILYVSLDIFYHLFGYHTFYFTLINLICFYTGISLIIISLYLKFNKKRVILLFLLSFIANIFFFNIDQTKDATASTYIWLAYSMIFFKSLVDIKNKKINIAFYIAIYIVLLLALLWRHNMIVTIYPAFLVLTYLILKNREFQSTIKYLLSYSSIMIIFAVLLILIHTIFPRIFIKDLYPYKKITNFMYIANIVSCSVPANDGSLIPNDWYVEGKTFDDLKEFYTNSYLNHMVADGFYFPHHKTQILKFDDLNNAKKVWIRYILKYPLNYIKHNILFANKLVNWPMWTFTSQAIQEKNTRYEEVNTENYLFTDKGISFSKFREKTYTLLFNIFPNIGSIYFILISALLFLISGILYIVKYKNNLILLITFSSSFSAVATFVIVTLFSPGPISRYFAPIIYVSIISLISFITFVYSIDGLKILYNKILFEKGYI</sequence>
<protein>
    <submittedName>
        <fullName evidence="2">Uncharacterized protein</fullName>
    </submittedName>
</protein>
<feature type="transmembrane region" description="Helical" evidence="1">
    <location>
        <begin position="455"/>
        <end position="472"/>
    </location>
</feature>
<feature type="transmembrane region" description="Helical" evidence="1">
    <location>
        <begin position="681"/>
        <end position="702"/>
    </location>
</feature>
<evidence type="ECO:0000313" key="2">
    <source>
        <dbReference type="EMBL" id="ACN84156.1"/>
    </source>
</evidence>
<reference evidence="2 3" key="1">
    <citation type="journal article" date="2009" name="PLoS ONE">
        <title>Genome sequence of the pathogenic intestinal spirochete Brachyspira hyodysenteriae reveals adaptations to its lifestyle in the porcine large intestine.</title>
        <authorList>
            <person name="Bellgard M.I."/>
            <person name="Wanchanthuek P."/>
            <person name="La T."/>
            <person name="Ryan K."/>
            <person name="Moolhuijzen P."/>
            <person name="Albertyn Z."/>
            <person name="Shaban B."/>
            <person name="Motro Y."/>
            <person name="Dunn D.S."/>
            <person name="Schibeci D."/>
            <person name="Hunter A."/>
            <person name="Barrero R."/>
            <person name="Phillips N.D."/>
            <person name="Hampson D.J."/>
        </authorList>
    </citation>
    <scope>NUCLEOTIDE SEQUENCE [LARGE SCALE GENOMIC DNA]</scope>
    <source>
        <strain evidence="3">ATCC 49526 / WA1</strain>
    </source>
</reference>
<keyword evidence="1" id="KW-1133">Transmembrane helix</keyword>
<feature type="transmembrane region" description="Helical" evidence="1">
    <location>
        <begin position="6"/>
        <end position="28"/>
    </location>
</feature>
<feature type="transmembrane region" description="Helical" evidence="1">
    <location>
        <begin position="553"/>
        <end position="575"/>
    </location>
</feature>
<name>A0A3B6VJP3_BRAHW</name>
<keyword evidence="1" id="KW-0812">Transmembrane</keyword>
<feature type="transmembrane region" description="Helical" evidence="1">
    <location>
        <begin position="487"/>
        <end position="507"/>
    </location>
</feature>
<evidence type="ECO:0000256" key="1">
    <source>
        <dbReference type="SAM" id="Phobius"/>
    </source>
</evidence>
<dbReference type="AlphaFoldDB" id="A0A3B6VJP3"/>
<organism evidence="2 3">
    <name type="scientific">Brachyspira hyodysenteriae (strain ATCC 49526 / WA1)</name>
    <dbReference type="NCBI Taxonomy" id="565034"/>
    <lineage>
        <taxon>Bacteria</taxon>
        <taxon>Pseudomonadati</taxon>
        <taxon>Spirochaetota</taxon>
        <taxon>Spirochaetia</taxon>
        <taxon>Brachyspirales</taxon>
        <taxon>Brachyspiraceae</taxon>
        <taxon>Brachyspira</taxon>
    </lineage>
</organism>
<proteinExistence type="predicted"/>
<dbReference type="Proteomes" id="UP000001803">
    <property type="component" value="Chromosome"/>
</dbReference>
<feature type="transmembrane region" description="Helical" evidence="1">
    <location>
        <begin position="897"/>
        <end position="920"/>
    </location>
</feature>
<dbReference type="RefSeq" id="WP_012671197.1">
    <property type="nucleotide sequence ID" value="NC_012225.1"/>
</dbReference>
<feature type="transmembrane region" description="Helical" evidence="1">
    <location>
        <begin position="926"/>
        <end position="948"/>
    </location>
</feature>
<feature type="transmembrane region" description="Helical" evidence="1">
    <location>
        <begin position="187"/>
        <end position="209"/>
    </location>
</feature>
<dbReference type="KEGG" id="bhy:BHWA1_01686"/>
<accession>A0A3B6VJP3</accession>
<feature type="transmembrane region" description="Helical" evidence="1">
    <location>
        <begin position="631"/>
        <end position="647"/>
    </location>
</feature>
<evidence type="ECO:0000313" key="3">
    <source>
        <dbReference type="Proteomes" id="UP000001803"/>
    </source>
</evidence>
<feature type="transmembrane region" description="Helical" evidence="1">
    <location>
        <begin position="871"/>
        <end position="890"/>
    </location>
</feature>